<evidence type="ECO:0000256" key="7">
    <source>
        <dbReference type="ARBA" id="ARBA00023125"/>
    </source>
</evidence>
<dbReference type="GO" id="GO:0006260">
    <property type="term" value="P:DNA replication"/>
    <property type="evidence" value="ECO:0007669"/>
    <property type="project" value="UniProtKB-KW"/>
</dbReference>
<feature type="compositionally biased region" description="Basic and acidic residues" evidence="10">
    <location>
        <begin position="328"/>
        <end position="340"/>
    </location>
</feature>
<protein>
    <recommendedName>
        <fullName evidence="2">DNA-directed DNA polymerase</fullName>
        <ecNumber evidence="2">2.7.7.7</ecNumber>
    </recommendedName>
</protein>
<evidence type="ECO:0000256" key="2">
    <source>
        <dbReference type="ARBA" id="ARBA00012417"/>
    </source>
</evidence>
<evidence type="ECO:0000256" key="5">
    <source>
        <dbReference type="ARBA" id="ARBA00022705"/>
    </source>
</evidence>
<dbReference type="InterPro" id="IPR013087">
    <property type="entry name" value="Znf_C2H2_type"/>
</dbReference>
<evidence type="ECO:0000256" key="1">
    <source>
        <dbReference type="ARBA" id="ARBA00005755"/>
    </source>
</evidence>
<keyword evidence="7" id="KW-0238">DNA-binding</keyword>
<keyword evidence="3" id="KW-0808">Transferase</keyword>
<dbReference type="GO" id="GO:0003677">
    <property type="term" value="F:DNA binding"/>
    <property type="evidence" value="ECO:0007669"/>
    <property type="project" value="UniProtKB-KW"/>
</dbReference>
<feature type="region of interest" description="Disordered" evidence="10">
    <location>
        <begin position="161"/>
        <end position="180"/>
    </location>
</feature>
<dbReference type="PANTHER" id="PTHR33568:SF3">
    <property type="entry name" value="DNA-DIRECTED DNA POLYMERASE"/>
    <property type="match status" value="1"/>
</dbReference>
<accession>A0ABD2JLJ0</accession>
<feature type="compositionally biased region" description="Basic and acidic residues" evidence="10">
    <location>
        <begin position="1576"/>
        <end position="1590"/>
    </location>
</feature>
<feature type="region of interest" description="Disordered" evidence="10">
    <location>
        <begin position="328"/>
        <end position="349"/>
    </location>
</feature>
<dbReference type="SUPFAM" id="SSF50249">
    <property type="entry name" value="Nucleic acid-binding proteins"/>
    <property type="match status" value="1"/>
</dbReference>
<dbReference type="Gene3D" id="3.40.960.10">
    <property type="entry name" value="VSR Endonuclease"/>
    <property type="match status" value="1"/>
</dbReference>
<dbReference type="Pfam" id="PF08646">
    <property type="entry name" value="Rep_fac-A_C"/>
    <property type="match status" value="1"/>
</dbReference>
<dbReference type="Gene3D" id="1.10.287.690">
    <property type="entry name" value="Helix hairpin bin"/>
    <property type="match status" value="1"/>
</dbReference>
<evidence type="ECO:0000313" key="13">
    <source>
        <dbReference type="Proteomes" id="UP001620645"/>
    </source>
</evidence>
<evidence type="ECO:0000256" key="6">
    <source>
        <dbReference type="ARBA" id="ARBA00022932"/>
    </source>
</evidence>
<evidence type="ECO:0000259" key="11">
    <source>
        <dbReference type="PROSITE" id="PS00028"/>
    </source>
</evidence>
<evidence type="ECO:0000256" key="3">
    <source>
        <dbReference type="ARBA" id="ARBA00022679"/>
    </source>
</evidence>
<feature type="compositionally biased region" description="Basic and acidic residues" evidence="10">
    <location>
        <begin position="1597"/>
        <end position="1612"/>
    </location>
</feature>
<sequence length="1736" mass="200491">MVDDFPTNLKHLRDVIQFGSSGLFYARVRVADLQFSLYKACPLMRKGMLCKKKVDEELYCASCDHRANKPTRNLYLRLELQDCEDPEISQTATVFSAVAEHYLNLKVEQFAKMVEEQPGQLEALLKSKIEQTVAVKLSIKAKGELEPLDWIVVSIQQENREIEGDEEASPDGQMNVDTNNEDGEIIEIESSIVNSEAYMTVEPTMKRGQSTAASIFSSSSAAVHNDNTAAASASDSNAKRQRRHSWDFKTMAHFEEERVKGEEDRHRKEKKFQQPAPLFEQKQHYVHRVERFALQRHVTEFMLSGKHDEPEEALLRAFEHIIARAIRNAEDSHQQTDDGRSTSAGDGARRQRRVTRLGILLNGRGLTDPILLPIRPPEQNTAEVLMAELDKLGQSDGDEDVHGGGISKRSLLLSEPIEVVVTCIAPPVGAAPRFYQYQHWGYDDRQLIRVTNLDDNFCLFHALVATRAYTDQQFLKATSRRQAPTGEDDGLQWDTVSAEIAQRVIARKDFCAGYEALNRLVSNRERMNAAVTELMQSAGIPADQEAYGMEHINQIQQFWDQNYVGIYRIVLFEDHSEELPRPIWKGPMGRRLCVSLFLSDGHYYVGPQYPCVRQQGVCLHCTRCNRFFFSRSCFDGHRGSQTCNLLKRCTICNRTFQQDPKRPHKCYSTFCTRCKVYHEKDAGCFIKKVAVPNEKQQYRIVCYDTETRLDPLEEAGQQRHKVNQLSVRVTCTECCDSERGVRTNCQICISEYGTMERIKDWSEAEGHEPISEFVEWILRAWTNKYKTFIWAHNASRFDGHFVLKYLGETKRRPDVVMNGLKIFEFRLQHSRRHSLLTWRDSCLLMPIRLEDMPKTFSLDCDDKPFFPYSFNRRENYGVRLQHLPQKDDYCPGSMKFDKYEKFEKWYDMNRNTPFFLPHELRLYCQNDTEILLSAIVQFRRIMMDEVTNGFDVLPLSATIASVCMTIFKGQFLKEKQLAIVPECGYERNDRASVFAIKYLDWRSKKDGIRIQHAGNGLEKRWRQFRLDGWIEEHNKCIEVLGCYWHGCEHCFKPDDKLADGKTCRELNELTHLRILKLREPGPPGDVFAAGLDVEEIWECKIREQLTRDPEMCEFFADLGTDRGPIDPRHAYYGGRTGPLQLIAEPKEDEKISVFDIISLYPWVNYSTDYPVGIPSIIYPTGAEMIVNWTRPEQLQFRGIYRVRVIPPRGLRIPVLPLKIDDRLLFCCCHRCASTFRKANTRLIHKCKHTDEQRAFVGNYTHIELARALESGYIVDRFWRAWNYEEWSDQIFKDYVRVLIKLKIEASGFPDGVVSVEQQQHYAEEYRRTYSVNLELERVRKNSGLRFISKLMLNSLWGKFSMRNELGTNKVLTRPQEFYNIILDHKIEVSAIIPLSDSAVRVLYKHKKNFVTEHSSSNIVLSLWTTSRARLKLLDFMTQIERTEGAKLLYTDTDSVVVLHKRDVVPIQTGEYLGQMSEEYLGYDIKSFVCGGAKQYGFRMKDKRTGTVEYIIKIRGITFDVNNSKALQFESFQQKVANYGRIVNIGPTHRCNDADDNDNDANVPSVFHYNKIMPTRDSRVITRENHRRMSDKNGNAGKSDDDNGSKKNVGKESKSRKRSHPLPLLSCRARQTWAEALDNIEKKYSKMEEDIGGEESDNDAIDFFADSVDEIMEKIHRSEEKVKKWMTTHGRGKAKVTSAELLPVAAPTAEKNDLDSNNSEKDEDEPTSTVYLDRKKS</sequence>
<evidence type="ECO:0000256" key="8">
    <source>
        <dbReference type="ARBA" id="ARBA00049244"/>
    </source>
</evidence>
<dbReference type="GO" id="GO:0042575">
    <property type="term" value="C:DNA polymerase complex"/>
    <property type="evidence" value="ECO:0007669"/>
    <property type="project" value="UniProtKB-ARBA"/>
</dbReference>
<evidence type="ECO:0000256" key="10">
    <source>
        <dbReference type="SAM" id="MobiDB-lite"/>
    </source>
</evidence>
<dbReference type="SUPFAM" id="SSF56672">
    <property type="entry name" value="DNA/RNA polymerases"/>
    <property type="match status" value="1"/>
</dbReference>
<dbReference type="InterPro" id="IPR004868">
    <property type="entry name" value="DNA-dir_DNA_pol_B_mt/vir"/>
</dbReference>
<keyword evidence="9" id="KW-0175">Coiled coil</keyword>
<feature type="compositionally biased region" description="Basic and acidic residues" evidence="10">
    <location>
        <begin position="1709"/>
        <end position="1719"/>
    </location>
</feature>
<dbReference type="Gene3D" id="3.90.1600.10">
    <property type="entry name" value="Palm domain of DNA polymerase"/>
    <property type="match status" value="1"/>
</dbReference>
<feature type="region of interest" description="Disordered" evidence="10">
    <location>
        <begin position="1576"/>
        <end position="1624"/>
    </location>
</feature>
<dbReference type="EC" id="2.7.7.7" evidence="2"/>
<dbReference type="Gene3D" id="3.30.420.10">
    <property type="entry name" value="Ribonuclease H-like superfamily/Ribonuclease H"/>
    <property type="match status" value="1"/>
</dbReference>
<name>A0ABD2JLJ0_HETSC</name>
<dbReference type="EMBL" id="JBICCN010000130">
    <property type="protein sequence ID" value="KAL3091488.1"/>
    <property type="molecule type" value="Genomic_DNA"/>
</dbReference>
<comment type="caution">
    <text evidence="12">The sequence shown here is derived from an EMBL/GenBank/DDBJ whole genome shotgun (WGS) entry which is preliminary data.</text>
</comment>
<evidence type="ECO:0000313" key="12">
    <source>
        <dbReference type="EMBL" id="KAL3091488.1"/>
    </source>
</evidence>
<feature type="coiled-coil region" evidence="9">
    <location>
        <begin position="1629"/>
        <end position="1656"/>
    </location>
</feature>
<keyword evidence="5" id="KW-0235">DNA replication</keyword>
<comment type="catalytic activity">
    <reaction evidence="8">
        <text>DNA(n) + a 2'-deoxyribonucleoside 5'-triphosphate = DNA(n+1) + diphosphate</text>
        <dbReference type="Rhea" id="RHEA:22508"/>
        <dbReference type="Rhea" id="RHEA-COMP:17339"/>
        <dbReference type="Rhea" id="RHEA-COMP:17340"/>
        <dbReference type="ChEBI" id="CHEBI:33019"/>
        <dbReference type="ChEBI" id="CHEBI:61560"/>
        <dbReference type="ChEBI" id="CHEBI:173112"/>
        <dbReference type="EC" id="2.7.7.7"/>
    </reaction>
</comment>
<reference evidence="12 13" key="1">
    <citation type="submission" date="2024-10" db="EMBL/GenBank/DDBJ databases">
        <authorList>
            <person name="Kim D."/>
        </authorList>
    </citation>
    <scope>NUCLEOTIDE SEQUENCE [LARGE SCALE GENOMIC DNA]</scope>
    <source>
        <strain evidence="12">Taebaek</strain>
    </source>
</reference>
<dbReference type="InterPro" id="IPR023211">
    <property type="entry name" value="DNA_pol_palm_dom_sf"/>
</dbReference>
<dbReference type="InterPro" id="IPR036397">
    <property type="entry name" value="RNaseH_sf"/>
</dbReference>
<keyword evidence="4" id="KW-0548">Nucleotidyltransferase</keyword>
<keyword evidence="13" id="KW-1185">Reference proteome</keyword>
<dbReference type="InterPro" id="IPR013955">
    <property type="entry name" value="Rep_factor-A_C"/>
</dbReference>
<dbReference type="PANTHER" id="PTHR33568">
    <property type="entry name" value="DNA POLYMERASE"/>
    <property type="match status" value="1"/>
</dbReference>
<dbReference type="Proteomes" id="UP001620645">
    <property type="component" value="Unassembled WGS sequence"/>
</dbReference>
<dbReference type="PROSITE" id="PS00116">
    <property type="entry name" value="DNA_POLYMERASE_B"/>
    <property type="match status" value="1"/>
</dbReference>
<dbReference type="InterPro" id="IPR012337">
    <property type="entry name" value="RNaseH-like_sf"/>
</dbReference>
<comment type="similarity">
    <text evidence="1">Belongs to the DNA polymerase type-B family.</text>
</comment>
<feature type="domain" description="C2H2-type" evidence="11">
    <location>
        <begin position="1226"/>
        <end position="1248"/>
    </location>
</feature>
<evidence type="ECO:0000256" key="4">
    <source>
        <dbReference type="ARBA" id="ARBA00022695"/>
    </source>
</evidence>
<proteinExistence type="inferred from homology"/>
<dbReference type="GO" id="GO:0003887">
    <property type="term" value="F:DNA-directed DNA polymerase activity"/>
    <property type="evidence" value="ECO:0007669"/>
    <property type="project" value="UniProtKB-KW"/>
</dbReference>
<dbReference type="InterPro" id="IPR012340">
    <property type="entry name" value="NA-bd_OB-fold"/>
</dbReference>
<organism evidence="12 13">
    <name type="scientific">Heterodera schachtii</name>
    <name type="common">Sugarbeet cyst nematode worm</name>
    <name type="synonym">Tylenchus schachtii</name>
    <dbReference type="NCBI Taxonomy" id="97005"/>
    <lineage>
        <taxon>Eukaryota</taxon>
        <taxon>Metazoa</taxon>
        <taxon>Ecdysozoa</taxon>
        <taxon>Nematoda</taxon>
        <taxon>Chromadorea</taxon>
        <taxon>Rhabditida</taxon>
        <taxon>Tylenchina</taxon>
        <taxon>Tylenchomorpha</taxon>
        <taxon>Tylenchoidea</taxon>
        <taxon>Heteroderidae</taxon>
        <taxon>Heteroderinae</taxon>
        <taxon>Heterodera</taxon>
    </lineage>
</organism>
<dbReference type="InterPro" id="IPR043502">
    <property type="entry name" value="DNA/RNA_pol_sf"/>
</dbReference>
<evidence type="ECO:0000256" key="9">
    <source>
        <dbReference type="SAM" id="Coils"/>
    </source>
</evidence>
<keyword evidence="6" id="KW-0239">DNA-directed DNA polymerase</keyword>
<dbReference type="InterPro" id="IPR017964">
    <property type="entry name" value="DNA-dir_DNA_pol_B_CS"/>
</dbReference>
<dbReference type="Gene3D" id="2.40.50.140">
    <property type="entry name" value="Nucleic acid-binding proteins"/>
    <property type="match status" value="1"/>
</dbReference>
<feature type="region of interest" description="Disordered" evidence="10">
    <location>
        <begin position="1685"/>
        <end position="1736"/>
    </location>
</feature>
<dbReference type="PROSITE" id="PS00028">
    <property type="entry name" value="ZINC_FINGER_C2H2_1"/>
    <property type="match status" value="1"/>
</dbReference>
<gene>
    <name evidence="12" type="ORF">niasHS_005058</name>
</gene>
<dbReference type="SUPFAM" id="SSF53098">
    <property type="entry name" value="Ribonuclease H-like"/>
    <property type="match status" value="1"/>
</dbReference>
<dbReference type="Pfam" id="PF03175">
    <property type="entry name" value="DNA_pol_B_2"/>
    <property type="match status" value="2"/>
</dbReference>